<dbReference type="InterPro" id="IPR016032">
    <property type="entry name" value="Sig_transdc_resp-reg_C-effctor"/>
</dbReference>
<protein>
    <submittedName>
        <fullName evidence="5">AAA family ATPase</fullName>
    </submittedName>
</protein>
<dbReference type="InterPro" id="IPR027417">
    <property type="entry name" value="P-loop_NTPase"/>
</dbReference>
<keyword evidence="2" id="KW-0067">ATP-binding</keyword>
<dbReference type="PANTHER" id="PTHR16305:SF35">
    <property type="entry name" value="TRANSCRIPTIONAL ACTIVATOR DOMAIN"/>
    <property type="match status" value="1"/>
</dbReference>
<dbReference type="PROSITE" id="PS50043">
    <property type="entry name" value="HTH_LUXR_2"/>
    <property type="match status" value="1"/>
</dbReference>
<sequence>MPTLVGRAPLLAAVEARVAAGGSAVLTGPSGIGKSSLLEAVGSAAAGRGELVLRAAGTATERWIPYAVLAELLSQVPPDWLDALPGPQRAAMDGVLLRDRPAVSGGRAQFACRLAWQTLLARCAQAGPVLLLLDDAQWLDTASADTLAYGARRLAGGAVRTVLAGQRPEEGAGLAAPGAGPGAGPAAPPRGRPAPWPVPPGSVEIAVPPLAPDELADLLDQYGLPARVANTLHAESGGNPYLALALGGAFTGRLPRHGRPVPLPRHVHALIGDRVAALPTRTRETLLVAALATRPTADLLLRAGRADADQDIRRAEEAGLLVTEGGALRFTPPAVGTVLAESASAAHRAATHTVLAGAVTDTAGRVRHRALASADPDAEVARSLVTAAEAARRQGSHRLAAELYLLAADRTPCEFEAERLEWLVVAAEVGAAAGLPGVVHRAADAVLAADTHRGRRVRVRVALIDLSGQALAERDEVFAAALVDAGDDPLLLAPLRLRLSWAAMVDGRPGPGGAEAARAAALARAAGDTDTEAMALCIQAIAARVRGRADHRALMAAALALPQPAVDGRLHMAPRFHAARFAVFDDRLAEARQDLLRMLALTERGQGEEVMEVLRSLSEVSARLGRCADALDFADRAIRIAEDAALSPGPVWYSAAVAELAGGAVQRAVAYAERGVRASEQERDSIYLGRHLHVLGQARLRTGDVRRAVEALLRIRELEREQGVSAPLVLRWHGDLAAGLTSLGRHDEAAGILAAAREAIARELGGAPDGTGSPGPSPAGVPAPGSPAPGAPAAGVPTPEASLPGASLPGTSLPGVPSPGALHPGPSPSGAAPAGAPPESLPPGDAWPVVPGAAPPGTAPPGTASRGGLPPGAGALAGLDRAEAALLAARGDPDAAAALLDSAARRFAALGQPLEHGHCLLVRAGLERRRRRTAAARTAAGEALALFGRHGAKPWAEQAARLLARIDGTSAAPSRTGAAAPATTGQTSPGAPAGPTRPAAPPGAAAAVPGHAGAGTTAREPSPGPGGAAPGGLAGVLTDAEERIAVLVGEGATNQEVAARMFLSVKTIEASLTRIYRKLGLRSRTQLSSWLSSAYGLSDGP</sequence>
<comment type="caution">
    <text evidence="5">The sequence shown here is derived from an EMBL/GenBank/DDBJ whole genome shotgun (WGS) entry which is preliminary data.</text>
</comment>
<dbReference type="PROSITE" id="PS00622">
    <property type="entry name" value="HTH_LUXR_1"/>
    <property type="match status" value="1"/>
</dbReference>
<feature type="compositionally biased region" description="Pro residues" evidence="3">
    <location>
        <begin position="775"/>
        <end position="790"/>
    </location>
</feature>
<feature type="region of interest" description="Disordered" evidence="3">
    <location>
        <begin position="971"/>
        <end position="1034"/>
    </location>
</feature>
<evidence type="ECO:0000313" key="6">
    <source>
        <dbReference type="Proteomes" id="UP000695264"/>
    </source>
</evidence>
<feature type="domain" description="HTH luxR-type" evidence="4">
    <location>
        <begin position="1030"/>
        <end position="1095"/>
    </location>
</feature>
<feature type="compositionally biased region" description="Low complexity" evidence="3">
    <location>
        <begin position="860"/>
        <end position="874"/>
    </location>
</feature>
<feature type="compositionally biased region" description="Low complexity" evidence="3">
    <location>
        <begin position="842"/>
        <end position="852"/>
    </location>
</feature>
<dbReference type="RefSeq" id="WP_168103863.1">
    <property type="nucleotide sequence ID" value="NZ_JAATEN010000022.1"/>
</dbReference>
<feature type="region of interest" description="Disordered" evidence="3">
    <location>
        <begin position="169"/>
        <end position="200"/>
    </location>
</feature>
<reference evidence="5 6" key="1">
    <citation type="submission" date="2020-03" db="EMBL/GenBank/DDBJ databases">
        <title>WGS of actinomycetes isolated from Thailand.</title>
        <authorList>
            <person name="Thawai C."/>
        </authorList>
    </citation>
    <scope>NUCLEOTIDE SEQUENCE [LARGE SCALE GENOMIC DNA]</scope>
    <source>
        <strain evidence="5 6">PLAI 1-29</strain>
    </source>
</reference>
<dbReference type="Pfam" id="PF13191">
    <property type="entry name" value="AAA_16"/>
    <property type="match status" value="1"/>
</dbReference>
<dbReference type="Pfam" id="PF00196">
    <property type="entry name" value="GerE"/>
    <property type="match status" value="1"/>
</dbReference>
<dbReference type="Proteomes" id="UP000695264">
    <property type="component" value="Unassembled WGS sequence"/>
</dbReference>
<feature type="compositionally biased region" description="Low complexity" evidence="3">
    <location>
        <begin position="971"/>
        <end position="1018"/>
    </location>
</feature>
<feature type="compositionally biased region" description="Low complexity" evidence="3">
    <location>
        <begin position="818"/>
        <end position="834"/>
    </location>
</feature>
<evidence type="ECO:0000313" key="5">
    <source>
        <dbReference type="EMBL" id="NJQ03244.1"/>
    </source>
</evidence>
<accession>A0ABX1C8H4</accession>
<keyword evidence="1" id="KW-0547">Nucleotide-binding</keyword>
<keyword evidence="6" id="KW-1185">Reference proteome</keyword>
<dbReference type="EMBL" id="JAATEN010000022">
    <property type="protein sequence ID" value="NJQ03244.1"/>
    <property type="molecule type" value="Genomic_DNA"/>
</dbReference>
<feature type="compositionally biased region" description="Pro residues" evidence="3">
    <location>
        <begin position="186"/>
        <end position="200"/>
    </location>
</feature>
<dbReference type="InterPro" id="IPR000792">
    <property type="entry name" value="Tscrpt_reg_LuxR_C"/>
</dbReference>
<dbReference type="SUPFAM" id="SSF46894">
    <property type="entry name" value="C-terminal effector domain of the bipartite response regulators"/>
    <property type="match status" value="1"/>
</dbReference>
<dbReference type="InterPro" id="IPR041664">
    <property type="entry name" value="AAA_16"/>
</dbReference>
<gene>
    <name evidence="5" type="ORF">HCK00_22595</name>
</gene>
<dbReference type="Gene3D" id="3.40.50.300">
    <property type="entry name" value="P-loop containing nucleotide triphosphate hydrolases"/>
    <property type="match status" value="1"/>
</dbReference>
<dbReference type="Gene3D" id="1.25.40.10">
    <property type="entry name" value="Tetratricopeptide repeat domain"/>
    <property type="match status" value="1"/>
</dbReference>
<name>A0ABX1C8H4_9ACTN</name>
<evidence type="ECO:0000256" key="1">
    <source>
        <dbReference type="ARBA" id="ARBA00022741"/>
    </source>
</evidence>
<dbReference type="CDD" id="cd06170">
    <property type="entry name" value="LuxR_C_like"/>
    <property type="match status" value="1"/>
</dbReference>
<dbReference type="PANTHER" id="PTHR16305">
    <property type="entry name" value="TESTICULAR SOLUBLE ADENYLYL CYCLASE"/>
    <property type="match status" value="1"/>
</dbReference>
<dbReference type="InterPro" id="IPR011990">
    <property type="entry name" value="TPR-like_helical_dom_sf"/>
</dbReference>
<dbReference type="InterPro" id="IPR036388">
    <property type="entry name" value="WH-like_DNA-bd_sf"/>
</dbReference>
<dbReference type="SUPFAM" id="SSF48452">
    <property type="entry name" value="TPR-like"/>
    <property type="match status" value="2"/>
</dbReference>
<evidence type="ECO:0000256" key="2">
    <source>
        <dbReference type="ARBA" id="ARBA00022840"/>
    </source>
</evidence>
<evidence type="ECO:0000256" key="3">
    <source>
        <dbReference type="SAM" id="MobiDB-lite"/>
    </source>
</evidence>
<dbReference type="Gene3D" id="1.10.10.10">
    <property type="entry name" value="Winged helix-like DNA-binding domain superfamily/Winged helix DNA-binding domain"/>
    <property type="match status" value="1"/>
</dbReference>
<dbReference type="SMART" id="SM00421">
    <property type="entry name" value="HTH_LUXR"/>
    <property type="match status" value="1"/>
</dbReference>
<proteinExistence type="predicted"/>
<organism evidence="5 6">
    <name type="scientific">Streptomyces zingiberis</name>
    <dbReference type="NCBI Taxonomy" id="2053010"/>
    <lineage>
        <taxon>Bacteria</taxon>
        <taxon>Bacillati</taxon>
        <taxon>Actinomycetota</taxon>
        <taxon>Actinomycetes</taxon>
        <taxon>Kitasatosporales</taxon>
        <taxon>Streptomycetaceae</taxon>
        <taxon>Streptomyces</taxon>
    </lineage>
</organism>
<dbReference type="SUPFAM" id="SSF52540">
    <property type="entry name" value="P-loop containing nucleoside triphosphate hydrolases"/>
    <property type="match status" value="1"/>
</dbReference>
<feature type="region of interest" description="Disordered" evidence="3">
    <location>
        <begin position="764"/>
        <end position="874"/>
    </location>
</feature>
<evidence type="ECO:0000259" key="4">
    <source>
        <dbReference type="PROSITE" id="PS50043"/>
    </source>
</evidence>
<feature type="compositionally biased region" description="Gly residues" evidence="3">
    <location>
        <begin position="1025"/>
        <end position="1034"/>
    </location>
</feature>
<dbReference type="PRINTS" id="PR00038">
    <property type="entry name" value="HTHLUXR"/>
</dbReference>